<organism evidence="3 4">
    <name type="scientific">Colletotrichum liriopes</name>
    <dbReference type="NCBI Taxonomy" id="708192"/>
    <lineage>
        <taxon>Eukaryota</taxon>
        <taxon>Fungi</taxon>
        <taxon>Dikarya</taxon>
        <taxon>Ascomycota</taxon>
        <taxon>Pezizomycotina</taxon>
        <taxon>Sordariomycetes</taxon>
        <taxon>Hypocreomycetidae</taxon>
        <taxon>Glomerellales</taxon>
        <taxon>Glomerellaceae</taxon>
        <taxon>Colletotrichum</taxon>
        <taxon>Colletotrichum spaethianum species complex</taxon>
    </lineage>
</organism>
<protein>
    <submittedName>
        <fullName evidence="3">Uncharacterized protein</fullName>
    </submittedName>
</protein>
<evidence type="ECO:0000313" key="3">
    <source>
        <dbReference type="EMBL" id="GJC86281.1"/>
    </source>
</evidence>
<name>A0AA37GS80_9PEZI</name>
<dbReference type="Proteomes" id="UP001055172">
    <property type="component" value="Unassembled WGS sequence"/>
</dbReference>
<keyword evidence="4" id="KW-1185">Reference proteome</keyword>
<evidence type="ECO:0000256" key="1">
    <source>
        <dbReference type="SAM" id="Coils"/>
    </source>
</evidence>
<feature type="region of interest" description="Disordered" evidence="2">
    <location>
        <begin position="118"/>
        <end position="149"/>
    </location>
</feature>
<gene>
    <name evidence="3" type="ORF">ColLi_09119</name>
</gene>
<sequence>MPSPFRPSSQGDPLAAVQTITLFNTSYRLQLLERYRNGDADDRQTYATALNDVAGKDLLPEETEFLARFNRDRIGTHEGRDHAPRHAVHDADRYGPGATRETTKIVDLYQEETRTGHVMGRKTRRGTRGGESRQRMAPPSPPEPMPDRLALASDVSDMVSNASTSFHDRLPSQSVTRGEESTHNHGMALPSLPEPTSDRLAAAVDVSDMASSDPVAFNNHPPPRPQYSLRYELNMDTRAQLEALTEKLKKAQSKYRTHAQAMVDLDAEMRDISADMLRLTYEDKGLGA</sequence>
<dbReference type="EMBL" id="BPPX01000021">
    <property type="protein sequence ID" value="GJC86281.1"/>
    <property type="molecule type" value="Genomic_DNA"/>
</dbReference>
<feature type="region of interest" description="Disordered" evidence="2">
    <location>
        <begin position="76"/>
        <end position="100"/>
    </location>
</feature>
<feature type="region of interest" description="Disordered" evidence="2">
    <location>
        <begin position="168"/>
        <end position="195"/>
    </location>
</feature>
<feature type="compositionally biased region" description="Basic and acidic residues" evidence="2">
    <location>
        <begin position="76"/>
        <end position="93"/>
    </location>
</feature>
<reference evidence="3 4" key="1">
    <citation type="submission" date="2021-07" db="EMBL/GenBank/DDBJ databases">
        <title>Genome data of Colletotrichum spaethianum.</title>
        <authorList>
            <person name="Utami Y.D."/>
            <person name="Hiruma K."/>
        </authorList>
    </citation>
    <scope>NUCLEOTIDE SEQUENCE [LARGE SCALE GENOMIC DNA]</scope>
    <source>
        <strain evidence="3 4">MAFF 242679</strain>
    </source>
</reference>
<keyword evidence="1" id="KW-0175">Coiled coil</keyword>
<proteinExistence type="predicted"/>
<evidence type="ECO:0000313" key="4">
    <source>
        <dbReference type="Proteomes" id="UP001055172"/>
    </source>
</evidence>
<dbReference type="AlphaFoldDB" id="A0AA37GS80"/>
<evidence type="ECO:0000256" key="2">
    <source>
        <dbReference type="SAM" id="MobiDB-lite"/>
    </source>
</evidence>
<comment type="caution">
    <text evidence="3">The sequence shown here is derived from an EMBL/GenBank/DDBJ whole genome shotgun (WGS) entry which is preliminary data.</text>
</comment>
<accession>A0AA37GS80</accession>
<feature type="coiled-coil region" evidence="1">
    <location>
        <begin position="234"/>
        <end position="261"/>
    </location>
</feature>